<dbReference type="GO" id="GO:0030424">
    <property type="term" value="C:axon"/>
    <property type="evidence" value="ECO:0007669"/>
    <property type="project" value="TreeGrafter"/>
</dbReference>
<dbReference type="GeneID" id="101571921"/>
<dbReference type="PANTHER" id="PTHR28661:SF1">
    <property type="entry name" value="MICROTUBULE NUCLEATION FACTOR SSNA1"/>
    <property type="match status" value="1"/>
</dbReference>
<dbReference type="RefSeq" id="XP_023556107.1">
    <property type="nucleotide sequence ID" value="XM_023700339.1"/>
</dbReference>
<dbReference type="AlphaFoldDB" id="A0A6P6D7M5"/>
<keyword evidence="3" id="KW-1185">Reference proteome</keyword>
<reference evidence="4" key="1">
    <citation type="submission" date="2025-08" db="UniProtKB">
        <authorList>
            <consortium name="RefSeq"/>
        </authorList>
    </citation>
    <scope>IDENTIFICATION</scope>
</reference>
<name>A0A6P6D7M5_OCTDE</name>
<dbReference type="InterPro" id="IPR033362">
    <property type="entry name" value="SSNA1_fam"/>
</dbReference>
<feature type="region of interest" description="Disordered" evidence="2">
    <location>
        <begin position="121"/>
        <end position="142"/>
    </location>
</feature>
<evidence type="ECO:0000256" key="2">
    <source>
        <dbReference type="SAM" id="MobiDB-lite"/>
    </source>
</evidence>
<dbReference type="GO" id="GO:0036064">
    <property type="term" value="C:ciliary basal body"/>
    <property type="evidence" value="ECO:0007669"/>
    <property type="project" value="TreeGrafter"/>
</dbReference>
<dbReference type="PANTHER" id="PTHR28661">
    <property type="entry name" value="SJOEGREN SYNDROME NUCLEAR AUTOANTIGEN 1"/>
    <property type="match status" value="1"/>
</dbReference>
<evidence type="ECO:0000256" key="1">
    <source>
        <dbReference type="SAM" id="Coils"/>
    </source>
</evidence>
<dbReference type="CTD" id="8636"/>
<organism evidence="3 4">
    <name type="scientific">Octodon degus</name>
    <name type="common">Degu</name>
    <name type="synonym">Sciurus degus</name>
    <dbReference type="NCBI Taxonomy" id="10160"/>
    <lineage>
        <taxon>Eukaryota</taxon>
        <taxon>Metazoa</taxon>
        <taxon>Chordata</taxon>
        <taxon>Craniata</taxon>
        <taxon>Vertebrata</taxon>
        <taxon>Euteleostomi</taxon>
        <taxon>Mammalia</taxon>
        <taxon>Eutheria</taxon>
        <taxon>Euarchontoglires</taxon>
        <taxon>Glires</taxon>
        <taxon>Rodentia</taxon>
        <taxon>Hystricomorpha</taxon>
        <taxon>Octodontidae</taxon>
        <taxon>Octodon</taxon>
    </lineage>
</organism>
<dbReference type="GO" id="GO:0048675">
    <property type="term" value="P:axon extension"/>
    <property type="evidence" value="ECO:0007669"/>
    <property type="project" value="TreeGrafter"/>
</dbReference>
<dbReference type="FunCoup" id="A0A6P6D7M5">
    <property type="interactions" value="350"/>
</dbReference>
<protein>
    <submittedName>
        <fullName evidence="4">Sjoegren syndrome nuclear autoantigen 1 isoform X1</fullName>
    </submittedName>
</protein>
<dbReference type="Proteomes" id="UP000515203">
    <property type="component" value="Unplaced"/>
</dbReference>
<keyword evidence="1" id="KW-0175">Coiled coil</keyword>
<evidence type="ECO:0000313" key="4">
    <source>
        <dbReference type="RefSeq" id="XP_023556107.1"/>
    </source>
</evidence>
<dbReference type="GO" id="GO:0005813">
    <property type="term" value="C:centrosome"/>
    <property type="evidence" value="ECO:0007669"/>
    <property type="project" value="TreeGrafter"/>
</dbReference>
<proteinExistence type="predicted"/>
<feature type="coiled-coil region" evidence="1">
    <location>
        <begin position="38"/>
        <end position="79"/>
    </location>
</feature>
<sequence>MTYDAPARRRLAWPSEAPTMTLQGAALQNYNNELVMYIEELCQKRGELYQQIQQEEEEKERLQGEVRQLTEKLTCVDESLQLKIASLNDLDRTIAETEAAYLKVGLPASACAPRRRVGLERRDLGRRGRPSAALRAQGPHRV</sequence>
<dbReference type="OrthoDB" id="295355at2759"/>
<evidence type="ECO:0000313" key="3">
    <source>
        <dbReference type="Proteomes" id="UP000515203"/>
    </source>
</evidence>
<gene>
    <name evidence="4" type="primary">Ssna1</name>
</gene>
<accession>A0A6P6D7M5</accession>
<dbReference type="InParanoid" id="A0A6P6D7M5"/>